<keyword evidence="6" id="KW-1185">Reference proteome</keyword>
<dbReference type="GO" id="GO:0008170">
    <property type="term" value="F:N-methyltransferase activity"/>
    <property type="evidence" value="ECO:0007669"/>
    <property type="project" value="InterPro"/>
</dbReference>
<dbReference type="Pfam" id="PF01555">
    <property type="entry name" value="N6_N4_Mtase"/>
    <property type="match status" value="1"/>
</dbReference>
<feature type="domain" description="DNA methylase N-4/N-6" evidence="4">
    <location>
        <begin position="39"/>
        <end position="342"/>
    </location>
</feature>
<dbReference type="InterPro" id="IPR001091">
    <property type="entry name" value="RM_Methyltransferase"/>
</dbReference>
<dbReference type="InterPro" id="IPR029063">
    <property type="entry name" value="SAM-dependent_MTases_sf"/>
</dbReference>
<dbReference type="PRINTS" id="PR00508">
    <property type="entry name" value="S21N4MTFRASE"/>
</dbReference>
<dbReference type="SUPFAM" id="SSF53335">
    <property type="entry name" value="S-adenosyl-L-methionine-dependent methyltransferases"/>
    <property type="match status" value="1"/>
</dbReference>
<gene>
    <name evidence="5" type="ORF">Uis1B_1994</name>
</gene>
<dbReference type="GO" id="GO:0032259">
    <property type="term" value="P:methylation"/>
    <property type="evidence" value="ECO:0007669"/>
    <property type="project" value="UniProtKB-KW"/>
</dbReference>
<dbReference type="Gene3D" id="3.40.50.150">
    <property type="entry name" value="Vaccinia Virus protein VP39"/>
    <property type="match status" value="1"/>
</dbReference>
<evidence type="ECO:0000313" key="6">
    <source>
        <dbReference type="Proteomes" id="UP000235050"/>
    </source>
</evidence>
<dbReference type="InterPro" id="IPR002941">
    <property type="entry name" value="DNA_methylase_N4/N6"/>
</dbReference>
<evidence type="ECO:0000256" key="2">
    <source>
        <dbReference type="ARBA" id="ARBA00022679"/>
    </source>
</evidence>
<dbReference type="RefSeq" id="WP_101618035.1">
    <property type="nucleotide sequence ID" value="NZ_NMWU01000041.1"/>
</dbReference>
<dbReference type="Proteomes" id="UP000235050">
    <property type="component" value="Unassembled WGS sequence"/>
</dbReference>
<evidence type="ECO:0000256" key="3">
    <source>
        <dbReference type="RuleBase" id="RU362026"/>
    </source>
</evidence>
<evidence type="ECO:0000259" key="4">
    <source>
        <dbReference type="Pfam" id="PF01555"/>
    </source>
</evidence>
<dbReference type="REBASE" id="385140">
    <property type="entry name" value="M.BmaUis1BORF1994P"/>
</dbReference>
<sequence length="369" mass="41592">MADKVVRIKDLRPQDVRGSRYTLHRGNVLDAYSDWKAPDLIVSDGAYGVRGFRGDTVSADGLVDWYAPHVAQWSKRAKPSTSLWFWNTEVGWATVHPLLEANGWEYVQLVTWDKGLSHIAGNVNGNTIRQFPVVTEVSALYRRKLTLPTENGGGLGVQQWLRAEWRRSGLPLCRANEACGVKNAATRKYLTADWLWYWPPGEMVERMAEYTKANGKPTNRPYFSIDGHTEITAEQWDSLRAVWNHVNGLTNVWSRPPLHDGERLKGTLQRSAPRVYKPSKQSAAHLNQKPLDFMDRQIHAASNEGDVVWEPFGGLASASVAAVLTGRIAYTAEIDEEFQNLALGRLAEAEEEYDTKNADDTTFLERRQA</sequence>
<organism evidence="5 6">
    <name type="scientific">Bifidobacterium margollesii</name>
    <dbReference type="NCBI Taxonomy" id="2020964"/>
    <lineage>
        <taxon>Bacteria</taxon>
        <taxon>Bacillati</taxon>
        <taxon>Actinomycetota</taxon>
        <taxon>Actinomycetes</taxon>
        <taxon>Bifidobacteriales</taxon>
        <taxon>Bifidobacteriaceae</taxon>
        <taxon>Bifidobacterium</taxon>
    </lineage>
</organism>
<dbReference type="EC" id="2.1.1.-" evidence="3"/>
<proteinExistence type="inferred from homology"/>
<accession>A0A2N5J7J3</accession>
<keyword evidence="1 5" id="KW-0489">Methyltransferase</keyword>
<name>A0A2N5J7J3_9BIFI</name>
<comment type="similarity">
    <text evidence="3">Belongs to the N(4)/N(6)-methyltransferase family.</text>
</comment>
<evidence type="ECO:0000313" key="5">
    <source>
        <dbReference type="EMBL" id="PLS30172.1"/>
    </source>
</evidence>
<keyword evidence="2" id="KW-0808">Transferase</keyword>
<dbReference type="OrthoDB" id="9773060at2"/>
<dbReference type="AlphaFoldDB" id="A0A2N5J7J3"/>
<dbReference type="EMBL" id="NMWU01000041">
    <property type="protein sequence ID" value="PLS30172.1"/>
    <property type="molecule type" value="Genomic_DNA"/>
</dbReference>
<comment type="caution">
    <text evidence="5">The sequence shown here is derived from an EMBL/GenBank/DDBJ whole genome shotgun (WGS) entry which is preliminary data.</text>
</comment>
<dbReference type="GO" id="GO:0003677">
    <property type="term" value="F:DNA binding"/>
    <property type="evidence" value="ECO:0007669"/>
    <property type="project" value="InterPro"/>
</dbReference>
<reference evidence="5 6" key="1">
    <citation type="submission" date="2017-07" db="EMBL/GenBank/DDBJ databases">
        <title>Bifidobacterium novel species.</title>
        <authorList>
            <person name="Lugli G.A."/>
            <person name="Milani C."/>
            <person name="Duranti S."/>
            <person name="Mangifesta M."/>
        </authorList>
    </citation>
    <scope>NUCLEOTIDE SEQUENCE [LARGE SCALE GENOMIC DNA]</scope>
    <source>
        <strain evidence="6">Uis1B</strain>
    </source>
</reference>
<evidence type="ECO:0000256" key="1">
    <source>
        <dbReference type="ARBA" id="ARBA00022603"/>
    </source>
</evidence>
<protein>
    <recommendedName>
        <fullName evidence="3">Methyltransferase</fullName>
        <ecNumber evidence="3">2.1.1.-</ecNumber>
    </recommendedName>
</protein>